<keyword evidence="1" id="KW-0378">Hydrolase</keyword>
<dbReference type="PIRSF" id="PIRSF007580">
    <property type="entry name" value="UCP07580"/>
    <property type="match status" value="1"/>
</dbReference>
<sequence length="274" mass="31534">MPLRAITVRDVRFARNQSTARWWLGGDPFATAIFNSLSISFPRGEAYFVESVRFFRDGTVEPLTSEIRDFISQEINHSREHLAFNRTVAQSGYDTAVLEDVVKRVLDDARARKPIVSLAVTMALEHFTAMFAHQLLADPSILAGADPELAELWRWHAIEEIEHKAVAYDTYLSATRDWPRFRRWKLKALLMLLTTRNFLRLRYGGAVELLRQDGITGWRAHWGLLRYAFVSPGMVRRIIPAWIAYFLPGFHPWNHDDRALIAKALSQKILAKDS</sequence>
<dbReference type="Pfam" id="PF10118">
    <property type="entry name" value="Metal_hydrol"/>
    <property type="match status" value="1"/>
</dbReference>
<reference evidence="1 2" key="1">
    <citation type="submission" date="2018-12" db="EMBL/GenBank/DDBJ databases">
        <title>Croceicoccus ponticola sp. nov., a lipolytic bacterium isolated from seawater.</title>
        <authorList>
            <person name="Yoon J.-H."/>
        </authorList>
    </citation>
    <scope>NUCLEOTIDE SEQUENCE [LARGE SCALE GENOMIC DNA]</scope>
    <source>
        <strain evidence="1 2">GM-16</strain>
    </source>
</reference>
<dbReference type="Proteomes" id="UP000283003">
    <property type="component" value="Unassembled WGS sequence"/>
</dbReference>
<comment type="caution">
    <text evidence="1">The sequence shown here is derived from an EMBL/GenBank/DDBJ whole genome shotgun (WGS) entry which is preliminary data.</text>
</comment>
<protein>
    <submittedName>
        <fullName evidence="1">Metal-dependent hydrolase</fullName>
    </submittedName>
</protein>
<dbReference type="GO" id="GO:0016787">
    <property type="term" value="F:hydrolase activity"/>
    <property type="evidence" value="ECO:0007669"/>
    <property type="project" value="UniProtKB-KW"/>
</dbReference>
<dbReference type="RefSeq" id="WP_127611743.1">
    <property type="nucleotide sequence ID" value="NZ_RXOL01000001.1"/>
</dbReference>
<dbReference type="PANTHER" id="PTHR39456">
    <property type="entry name" value="METAL-DEPENDENT HYDROLASE"/>
    <property type="match status" value="1"/>
</dbReference>
<accession>A0A437H1Q8</accession>
<name>A0A437H1Q8_9SPHN</name>
<evidence type="ECO:0000313" key="2">
    <source>
        <dbReference type="Proteomes" id="UP000283003"/>
    </source>
</evidence>
<keyword evidence="2" id="KW-1185">Reference proteome</keyword>
<dbReference type="OrthoDB" id="4760165at2"/>
<dbReference type="PANTHER" id="PTHR39456:SF1">
    <property type="entry name" value="METAL-DEPENDENT HYDROLASE"/>
    <property type="match status" value="1"/>
</dbReference>
<dbReference type="AlphaFoldDB" id="A0A437H1Q8"/>
<dbReference type="InterPro" id="IPR016516">
    <property type="entry name" value="UCP07580"/>
</dbReference>
<dbReference type="EMBL" id="RXOL01000001">
    <property type="protein sequence ID" value="RVQ69555.1"/>
    <property type="molecule type" value="Genomic_DNA"/>
</dbReference>
<gene>
    <name evidence="1" type="ORF">EKN06_05145</name>
</gene>
<organism evidence="1 2">
    <name type="scientific">Croceicoccus ponticola</name>
    <dbReference type="NCBI Taxonomy" id="2217664"/>
    <lineage>
        <taxon>Bacteria</taxon>
        <taxon>Pseudomonadati</taxon>
        <taxon>Pseudomonadota</taxon>
        <taxon>Alphaproteobacteria</taxon>
        <taxon>Sphingomonadales</taxon>
        <taxon>Erythrobacteraceae</taxon>
        <taxon>Croceicoccus</taxon>
    </lineage>
</organism>
<evidence type="ECO:0000313" key="1">
    <source>
        <dbReference type="EMBL" id="RVQ69555.1"/>
    </source>
</evidence>
<proteinExistence type="predicted"/>